<dbReference type="STRING" id="1428644.BIV57_21235"/>
<protein>
    <submittedName>
        <fullName evidence="2">Transcriptional regulator</fullName>
    </submittedName>
</protein>
<accession>A0A1J7C1S4</accession>
<dbReference type="EMBL" id="MLCF01000146">
    <property type="protein sequence ID" value="OIV35520.1"/>
    <property type="molecule type" value="Genomic_DNA"/>
</dbReference>
<keyword evidence="3" id="KW-1185">Reference proteome</keyword>
<dbReference type="OrthoDB" id="3534172at2"/>
<dbReference type="SUPFAM" id="SSF53067">
    <property type="entry name" value="Actin-like ATPase domain"/>
    <property type="match status" value="1"/>
</dbReference>
<dbReference type="Proteomes" id="UP000243342">
    <property type="component" value="Unassembled WGS sequence"/>
</dbReference>
<dbReference type="InterPro" id="IPR036390">
    <property type="entry name" value="WH_DNA-bd_sf"/>
</dbReference>
<dbReference type="PANTHER" id="PTHR18964:SF149">
    <property type="entry name" value="BIFUNCTIONAL UDP-N-ACETYLGLUCOSAMINE 2-EPIMERASE_N-ACETYLMANNOSAMINE KINASE"/>
    <property type="match status" value="1"/>
</dbReference>
<evidence type="ECO:0000313" key="2">
    <source>
        <dbReference type="EMBL" id="OIV35520.1"/>
    </source>
</evidence>
<gene>
    <name evidence="2" type="ORF">BIV57_21235</name>
</gene>
<dbReference type="PANTHER" id="PTHR18964">
    <property type="entry name" value="ROK (REPRESSOR, ORF, KINASE) FAMILY"/>
    <property type="match status" value="1"/>
</dbReference>
<dbReference type="AlphaFoldDB" id="A0A1J7C1S4"/>
<comment type="caution">
    <text evidence="2">The sequence shown here is derived from an EMBL/GenBank/DDBJ whole genome shotgun (WGS) entry which is preliminary data.</text>
</comment>
<dbReference type="InterPro" id="IPR049874">
    <property type="entry name" value="ROK_cs"/>
</dbReference>
<dbReference type="InterPro" id="IPR043129">
    <property type="entry name" value="ATPase_NBD"/>
</dbReference>
<organism evidence="2 3">
    <name type="scientific">Mangrovactinospora gilvigrisea</name>
    <dbReference type="NCBI Taxonomy" id="1428644"/>
    <lineage>
        <taxon>Bacteria</taxon>
        <taxon>Bacillati</taxon>
        <taxon>Actinomycetota</taxon>
        <taxon>Actinomycetes</taxon>
        <taxon>Kitasatosporales</taxon>
        <taxon>Streptomycetaceae</taxon>
        <taxon>Mangrovactinospora</taxon>
    </lineage>
</organism>
<dbReference type="Gene3D" id="1.10.10.10">
    <property type="entry name" value="Winged helix-like DNA-binding domain superfamily/Winged helix DNA-binding domain"/>
    <property type="match status" value="1"/>
</dbReference>
<dbReference type="PROSITE" id="PS01125">
    <property type="entry name" value="ROK"/>
    <property type="match status" value="1"/>
</dbReference>
<name>A0A1J7C1S4_9ACTN</name>
<dbReference type="SUPFAM" id="SSF46785">
    <property type="entry name" value="Winged helix' DNA-binding domain"/>
    <property type="match status" value="1"/>
</dbReference>
<proteinExistence type="inferred from homology"/>
<evidence type="ECO:0000313" key="3">
    <source>
        <dbReference type="Proteomes" id="UP000243342"/>
    </source>
</evidence>
<dbReference type="Gene3D" id="3.30.420.40">
    <property type="match status" value="2"/>
</dbReference>
<dbReference type="Pfam" id="PF00480">
    <property type="entry name" value="ROK"/>
    <property type="match status" value="1"/>
</dbReference>
<dbReference type="InterPro" id="IPR036388">
    <property type="entry name" value="WH-like_DNA-bd_sf"/>
</dbReference>
<dbReference type="RefSeq" id="WP_071658539.1">
    <property type="nucleotide sequence ID" value="NZ_MLCF01000146.1"/>
</dbReference>
<sequence>MTAVQRRTSRDIRTANRYAVLRQVIAGSPASRQKLAAATGLSLATVANLVGELIERRMVLEVGFEESDGGRPRGLVAANPRGGVLIGVDLGETFIHAEAYDLRLEVLATAGGEFGADESRPDAVADRITAAVTEVAAKAAVHGEVLGVGVSVPGQVDRERGIAVFAPNWDWRDVPLHDLLAARLPGPLHLDNPMRAAMAAELWFGAARDCADAVAVILGTGVGAGLAVGGALHRGRSNSAGEWGHTTLVLDGRPCRCGNRGCVEAYTGAPGIMRTLAELRPGSPLLREGDQQATVRGLGRAAAGGDSDALAVVEETARCLGAGVADLVNLLNPEVVVLSSWVAEALGETLVRAVRGAVAARALARPWGATRIALSRLGSSAVSLGAASFALEGALAPLRGRLAG</sequence>
<evidence type="ECO:0000256" key="1">
    <source>
        <dbReference type="ARBA" id="ARBA00006479"/>
    </source>
</evidence>
<reference evidence="2 3" key="1">
    <citation type="submission" date="2016-10" db="EMBL/GenBank/DDBJ databases">
        <title>Genome sequence of Streptomyces gilvigriseus MUSC 26.</title>
        <authorList>
            <person name="Lee L.-H."/>
            <person name="Ser H.-L."/>
        </authorList>
    </citation>
    <scope>NUCLEOTIDE SEQUENCE [LARGE SCALE GENOMIC DNA]</scope>
    <source>
        <strain evidence="2 3">MUSC 26</strain>
    </source>
</reference>
<dbReference type="InterPro" id="IPR000600">
    <property type="entry name" value="ROK"/>
</dbReference>
<comment type="similarity">
    <text evidence="1">Belongs to the ROK (NagC/XylR) family.</text>
</comment>